<dbReference type="Gene3D" id="3.40.50.12280">
    <property type="match status" value="1"/>
</dbReference>
<gene>
    <name evidence="3" type="ORF">HKN21_15900</name>
</gene>
<dbReference type="GO" id="GO:0048038">
    <property type="term" value="F:quinone binding"/>
    <property type="evidence" value="ECO:0007669"/>
    <property type="project" value="UniProtKB-KW"/>
</dbReference>
<dbReference type="PANTHER" id="PTHR11995">
    <property type="entry name" value="NADH DEHYDROGENASE"/>
    <property type="match status" value="1"/>
</dbReference>
<name>A0A7Y2EBX0_UNCEI</name>
<dbReference type="Pfam" id="PF01058">
    <property type="entry name" value="Oxidored_q6"/>
    <property type="match status" value="1"/>
</dbReference>
<dbReference type="AlphaFoldDB" id="A0A7Y2EBX0"/>
<organism evidence="3 4">
    <name type="scientific">Eiseniibacteriota bacterium</name>
    <dbReference type="NCBI Taxonomy" id="2212470"/>
    <lineage>
        <taxon>Bacteria</taxon>
        <taxon>Candidatus Eiseniibacteriota</taxon>
    </lineage>
</organism>
<protein>
    <recommendedName>
        <fullName evidence="2">NADH:ubiquinone oxidoreductase-like 20kDa subunit domain-containing protein</fullName>
    </recommendedName>
</protein>
<comment type="caution">
    <text evidence="3">The sequence shown here is derived from an EMBL/GenBank/DDBJ whole genome shotgun (WGS) entry which is preliminary data.</text>
</comment>
<evidence type="ECO:0000256" key="1">
    <source>
        <dbReference type="ARBA" id="ARBA00022719"/>
    </source>
</evidence>
<dbReference type="GO" id="GO:0008137">
    <property type="term" value="F:NADH dehydrogenase (ubiquinone) activity"/>
    <property type="evidence" value="ECO:0007669"/>
    <property type="project" value="TreeGrafter"/>
</dbReference>
<keyword evidence="1" id="KW-0874">Quinone</keyword>
<dbReference type="PANTHER" id="PTHR11995:SF14">
    <property type="entry name" value="NADH DEHYDROGENASE [UBIQUINONE] IRON-SULFUR PROTEIN 7, MITOCHONDRIAL"/>
    <property type="match status" value="1"/>
</dbReference>
<dbReference type="SUPFAM" id="SSF56770">
    <property type="entry name" value="HydA/Nqo6-like"/>
    <property type="match status" value="1"/>
</dbReference>
<sequence length="148" mass="16394">KWVVAMGTCLCTGGMFHSYSTVQGLDEIIPVDVYIPGCPPRPENVLGALQQIQSLIGSDEPPNKSRMEHDEQWRLGDLFYDKLAQVRAGRNGRVVKSSGRVLEVPRRLNENGELEPVATPMGIPVNHVRGGSVDLASNRYAHKWDEQS</sequence>
<dbReference type="GO" id="GO:0015990">
    <property type="term" value="P:electron transport coupled proton transport"/>
    <property type="evidence" value="ECO:0007669"/>
    <property type="project" value="TreeGrafter"/>
</dbReference>
<dbReference type="InterPro" id="IPR006137">
    <property type="entry name" value="NADH_UbQ_OxRdtase-like_20kDa"/>
</dbReference>
<dbReference type="GO" id="GO:0051536">
    <property type="term" value="F:iron-sulfur cluster binding"/>
    <property type="evidence" value="ECO:0007669"/>
    <property type="project" value="InterPro"/>
</dbReference>
<reference evidence="3 4" key="1">
    <citation type="submission" date="2020-03" db="EMBL/GenBank/DDBJ databases">
        <title>Metabolic flexibility allows generalist bacteria to become dominant in a frequently disturbed ecosystem.</title>
        <authorList>
            <person name="Chen Y.-J."/>
            <person name="Leung P.M."/>
            <person name="Bay S.K."/>
            <person name="Hugenholtz P."/>
            <person name="Kessler A.J."/>
            <person name="Shelley G."/>
            <person name="Waite D.W."/>
            <person name="Cook P.L."/>
            <person name="Greening C."/>
        </authorList>
    </citation>
    <scope>NUCLEOTIDE SEQUENCE [LARGE SCALE GENOMIC DNA]</scope>
    <source>
        <strain evidence="3">SS_bin_28</strain>
    </source>
</reference>
<evidence type="ECO:0000313" key="3">
    <source>
        <dbReference type="EMBL" id="NNF08247.1"/>
    </source>
</evidence>
<dbReference type="Proteomes" id="UP000547674">
    <property type="component" value="Unassembled WGS sequence"/>
</dbReference>
<feature type="non-terminal residue" evidence="3">
    <location>
        <position position="1"/>
    </location>
</feature>
<accession>A0A7Y2EBX0</accession>
<evidence type="ECO:0000259" key="2">
    <source>
        <dbReference type="Pfam" id="PF01058"/>
    </source>
</evidence>
<feature type="domain" description="NADH:ubiquinone oxidoreductase-like 20kDa subunit" evidence="2">
    <location>
        <begin position="1"/>
        <end position="51"/>
    </location>
</feature>
<dbReference type="GO" id="GO:0009060">
    <property type="term" value="P:aerobic respiration"/>
    <property type="evidence" value="ECO:0007669"/>
    <property type="project" value="TreeGrafter"/>
</dbReference>
<proteinExistence type="predicted"/>
<evidence type="ECO:0000313" key="4">
    <source>
        <dbReference type="Proteomes" id="UP000547674"/>
    </source>
</evidence>
<dbReference type="GO" id="GO:0045271">
    <property type="term" value="C:respiratory chain complex I"/>
    <property type="evidence" value="ECO:0007669"/>
    <property type="project" value="TreeGrafter"/>
</dbReference>
<dbReference type="EMBL" id="JABDJR010000635">
    <property type="protein sequence ID" value="NNF08247.1"/>
    <property type="molecule type" value="Genomic_DNA"/>
</dbReference>